<dbReference type="EMBL" id="KV417508">
    <property type="protein sequence ID" value="KZP27559.1"/>
    <property type="molecule type" value="Genomic_DNA"/>
</dbReference>
<accession>A0A166QUJ7</accession>
<evidence type="ECO:0008006" key="4">
    <source>
        <dbReference type="Google" id="ProtNLM"/>
    </source>
</evidence>
<dbReference type="Proteomes" id="UP000076532">
    <property type="component" value="Unassembled WGS sequence"/>
</dbReference>
<keyword evidence="3" id="KW-1185">Reference proteome</keyword>
<organism evidence="2 3">
    <name type="scientific">Athelia psychrophila</name>
    <dbReference type="NCBI Taxonomy" id="1759441"/>
    <lineage>
        <taxon>Eukaryota</taxon>
        <taxon>Fungi</taxon>
        <taxon>Dikarya</taxon>
        <taxon>Basidiomycota</taxon>
        <taxon>Agaricomycotina</taxon>
        <taxon>Agaricomycetes</taxon>
        <taxon>Agaricomycetidae</taxon>
        <taxon>Atheliales</taxon>
        <taxon>Atheliaceae</taxon>
        <taxon>Athelia</taxon>
    </lineage>
</organism>
<name>A0A166QUJ7_9AGAM</name>
<gene>
    <name evidence="2" type="ORF">FIBSPDRAFT_886447</name>
</gene>
<reference evidence="2 3" key="1">
    <citation type="journal article" date="2016" name="Mol. Biol. Evol.">
        <title>Comparative Genomics of Early-Diverging Mushroom-Forming Fungi Provides Insights into the Origins of Lignocellulose Decay Capabilities.</title>
        <authorList>
            <person name="Nagy L.G."/>
            <person name="Riley R."/>
            <person name="Tritt A."/>
            <person name="Adam C."/>
            <person name="Daum C."/>
            <person name="Floudas D."/>
            <person name="Sun H."/>
            <person name="Yadav J.S."/>
            <person name="Pangilinan J."/>
            <person name="Larsson K.H."/>
            <person name="Matsuura K."/>
            <person name="Barry K."/>
            <person name="Labutti K."/>
            <person name="Kuo R."/>
            <person name="Ohm R.A."/>
            <person name="Bhattacharya S.S."/>
            <person name="Shirouzu T."/>
            <person name="Yoshinaga Y."/>
            <person name="Martin F.M."/>
            <person name="Grigoriev I.V."/>
            <person name="Hibbett D.S."/>
        </authorList>
    </citation>
    <scope>NUCLEOTIDE SEQUENCE [LARGE SCALE GENOMIC DNA]</scope>
    <source>
        <strain evidence="2 3">CBS 109695</strain>
    </source>
</reference>
<proteinExistence type="predicted"/>
<sequence length="103" mass="10515">MRTAATVIFAVLATAGFAAADCAKCPTSIAVSSSQTAPLEDGFDQGATRLCLSRVTGPRYNPNNSDGTLIDCVYANQDGSLVDGAFGVCPRTTSTDSDGQCDA</sequence>
<evidence type="ECO:0000313" key="3">
    <source>
        <dbReference type="Proteomes" id="UP000076532"/>
    </source>
</evidence>
<evidence type="ECO:0000256" key="1">
    <source>
        <dbReference type="SAM" id="SignalP"/>
    </source>
</evidence>
<feature type="signal peptide" evidence="1">
    <location>
        <begin position="1"/>
        <end position="20"/>
    </location>
</feature>
<protein>
    <recommendedName>
        <fullName evidence="4">Cyanovirin-N domain-containing protein</fullName>
    </recommendedName>
</protein>
<dbReference type="AlphaFoldDB" id="A0A166QUJ7"/>
<feature type="chain" id="PRO_5007878867" description="Cyanovirin-N domain-containing protein" evidence="1">
    <location>
        <begin position="21"/>
        <end position="103"/>
    </location>
</feature>
<evidence type="ECO:0000313" key="2">
    <source>
        <dbReference type="EMBL" id="KZP27559.1"/>
    </source>
</evidence>
<keyword evidence="1" id="KW-0732">Signal</keyword>